<dbReference type="GO" id="GO:0009395">
    <property type="term" value="P:phospholipid catabolic process"/>
    <property type="evidence" value="ECO:0007669"/>
    <property type="project" value="UniProtKB-KW"/>
</dbReference>
<dbReference type="Proteomes" id="UP000436016">
    <property type="component" value="Unassembled WGS sequence"/>
</dbReference>
<evidence type="ECO:0000256" key="1">
    <source>
        <dbReference type="PIRNR" id="PIRNR006162"/>
    </source>
</evidence>
<dbReference type="CDD" id="cd06971">
    <property type="entry name" value="PgpA"/>
    <property type="match status" value="1"/>
</dbReference>
<dbReference type="GO" id="GO:0005886">
    <property type="term" value="C:plasma membrane"/>
    <property type="evidence" value="ECO:0007669"/>
    <property type="project" value="UniProtKB-SubCell"/>
</dbReference>
<keyword evidence="1" id="KW-1208">Phospholipid metabolism</keyword>
<reference evidence="4 5" key="1">
    <citation type="submission" date="2019-12" db="EMBL/GenBank/DDBJ databases">
        <title>Strain KN286 was isolated from seawater, which was collected from Caroline Seamount in the tropical western Pacific.</title>
        <authorList>
            <person name="Wang Q."/>
        </authorList>
    </citation>
    <scope>NUCLEOTIDE SEQUENCE [LARGE SCALE GENOMIC DNA]</scope>
    <source>
        <strain evidence="4 5">KN286</strain>
    </source>
</reference>
<comment type="function">
    <text evidence="1">Lipid phosphatase which dephosphorylates phosphatidylglycerophosphate (PGP) to phosphatidylglycerol (PG).</text>
</comment>
<name>A0A6B0TW29_9RHOB</name>
<keyword evidence="1" id="KW-1003">Cell membrane</keyword>
<dbReference type="InterPro" id="IPR007686">
    <property type="entry name" value="YutG/PgpA"/>
</dbReference>
<comment type="caution">
    <text evidence="4">The sequence shown here is derived from an EMBL/GenBank/DDBJ whole genome shotgun (WGS) entry which is preliminary data.</text>
</comment>
<keyword evidence="1" id="KW-0378">Hydrolase</keyword>
<keyword evidence="1" id="KW-0997">Cell inner membrane</keyword>
<keyword evidence="1 2" id="KW-0812">Transmembrane</keyword>
<feature type="transmembrane region" description="Helical" evidence="2">
    <location>
        <begin position="140"/>
        <end position="161"/>
    </location>
</feature>
<proteinExistence type="predicted"/>
<accession>A0A6B0TW29</accession>
<sequence length="163" mass="17521">MIRIITSFFGAGLLPGAPGTWGSMAAIPAAMLLHYLGGFPALSAATLLVFFLGWWATSRHVVAMGESDPSEIVIDEVVGMWIGLMPLSFGLWRMGAEPHVFPWPGWVLAFLLFRFFDVLKPFPVSWADRLHSPLGVMLDDVIAGIMAAAIVMLAAAVAHGWGG</sequence>
<dbReference type="PIRSF" id="PIRSF006162">
    <property type="entry name" value="PgpA"/>
    <property type="match status" value="1"/>
</dbReference>
<evidence type="ECO:0000256" key="2">
    <source>
        <dbReference type="SAM" id="Phobius"/>
    </source>
</evidence>
<dbReference type="GO" id="GO:0046872">
    <property type="term" value="F:metal ion binding"/>
    <property type="evidence" value="ECO:0007669"/>
    <property type="project" value="UniProtKB-KW"/>
</dbReference>
<dbReference type="RefSeq" id="WP_160854541.1">
    <property type="nucleotide sequence ID" value="NZ_WUWG01000003.1"/>
</dbReference>
<feature type="domain" description="YutG/PgpA" evidence="3">
    <location>
        <begin position="5"/>
        <end position="154"/>
    </location>
</feature>
<comment type="subcellular location">
    <subcellularLocation>
        <location evidence="1">Cell inner membrane</location>
        <topology evidence="1">Multi-pass membrane protein</topology>
    </subcellularLocation>
</comment>
<keyword evidence="5" id="KW-1185">Reference proteome</keyword>
<comment type="cofactor">
    <cofactor evidence="1">
        <name>Mg(2+)</name>
        <dbReference type="ChEBI" id="CHEBI:18420"/>
    </cofactor>
</comment>
<keyword evidence="1" id="KW-0442">Lipid degradation</keyword>
<feature type="transmembrane region" description="Helical" evidence="2">
    <location>
        <begin position="35"/>
        <end position="56"/>
    </location>
</feature>
<evidence type="ECO:0000313" key="4">
    <source>
        <dbReference type="EMBL" id="MXU65768.1"/>
    </source>
</evidence>
<dbReference type="SUPFAM" id="SSF101307">
    <property type="entry name" value="YutG-like"/>
    <property type="match status" value="1"/>
</dbReference>
<feature type="transmembrane region" description="Helical" evidence="2">
    <location>
        <begin position="77"/>
        <end position="95"/>
    </location>
</feature>
<dbReference type="UniPathway" id="UPA00084">
    <property type="reaction ID" value="UER00504"/>
</dbReference>
<dbReference type="GO" id="GO:0006655">
    <property type="term" value="P:phosphatidylglycerol biosynthetic process"/>
    <property type="evidence" value="ECO:0007669"/>
    <property type="project" value="UniProtKB-UniPathway"/>
</dbReference>
<dbReference type="Pfam" id="PF04608">
    <property type="entry name" value="PgpA"/>
    <property type="match status" value="1"/>
</dbReference>
<keyword evidence="1" id="KW-0443">Lipid metabolism</keyword>
<dbReference type="PANTHER" id="PTHR36305:SF1">
    <property type="entry name" value="PHOSPHATIDYLGLYCEROPHOSPHATASE A"/>
    <property type="match status" value="1"/>
</dbReference>
<keyword evidence="1" id="KW-0479">Metal-binding</keyword>
<dbReference type="InterPro" id="IPR026037">
    <property type="entry name" value="PgpA"/>
</dbReference>
<protein>
    <recommendedName>
        <fullName evidence="1">Phosphatidylglycerophosphatase A</fullName>
        <ecNumber evidence="1">3.1.3.27</ecNumber>
    </recommendedName>
    <alternativeName>
        <fullName evidence="1">Phosphatidylglycerolphosphate phosphatase A</fullName>
    </alternativeName>
</protein>
<dbReference type="AlphaFoldDB" id="A0A6B0TW29"/>
<dbReference type="EMBL" id="WUWG01000003">
    <property type="protein sequence ID" value="MXU65768.1"/>
    <property type="molecule type" value="Genomic_DNA"/>
</dbReference>
<keyword evidence="2" id="KW-1133">Transmembrane helix</keyword>
<feature type="transmembrane region" description="Helical" evidence="2">
    <location>
        <begin position="101"/>
        <end position="119"/>
    </location>
</feature>
<gene>
    <name evidence="4" type="ORF">GSH16_09930</name>
</gene>
<keyword evidence="1" id="KW-0460">Magnesium</keyword>
<comment type="pathway">
    <text evidence="1">Phospholipid metabolism; phosphatidylglycerol biosynthesis; phosphatidylglycerol from CDP-diacylglycerol: step 2/2.</text>
</comment>
<evidence type="ECO:0000259" key="3">
    <source>
        <dbReference type="Pfam" id="PF04608"/>
    </source>
</evidence>
<keyword evidence="1 2" id="KW-0472">Membrane</keyword>
<organism evidence="4 5">
    <name type="scientific">Oceanomicrobium pacificus</name>
    <dbReference type="NCBI Taxonomy" id="2692916"/>
    <lineage>
        <taxon>Bacteria</taxon>
        <taxon>Pseudomonadati</taxon>
        <taxon>Pseudomonadota</taxon>
        <taxon>Alphaproteobacteria</taxon>
        <taxon>Rhodobacterales</taxon>
        <taxon>Paracoccaceae</taxon>
        <taxon>Oceanomicrobium</taxon>
    </lineage>
</organism>
<keyword evidence="1" id="KW-0595">Phospholipid degradation</keyword>
<dbReference type="InterPro" id="IPR036681">
    <property type="entry name" value="PgpA-like_sf"/>
</dbReference>
<comment type="catalytic activity">
    <reaction evidence="1">
        <text>a 1,2-diacyl-sn-glycero-3-phospho-(1'-sn-glycero-3'-phosphate) + H2O = a 1,2-diacyl-sn-glycero-3-phospho-(1'-sn-glycerol) + phosphate</text>
        <dbReference type="Rhea" id="RHEA:33751"/>
        <dbReference type="ChEBI" id="CHEBI:15377"/>
        <dbReference type="ChEBI" id="CHEBI:43474"/>
        <dbReference type="ChEBI" id="CHEBI:60110"/>
        <dbReference type="ChEBI" id="CHEBI:64716"/>
        <dbReference type="EC" id="3.1.3.27"/>
    </reaction>
</comment>
<dbReference type="PANTHER" id="PTHR36305">
    <property type="entry name" value="PHOSPHATIDYLGLYCEROPHOSPHATASE A"/>
    <property type="match status" value="1"/>
</dbReference>
<dbReference type="GO" id="GO:0008962">
    <property type="term" value="F:phosphatidylglycerophosphatase activity"/>
    <property type="evidence" value="ECO:0007669"/>
    <property type="project" value="UniProtKB-EC"/>
</dbReference>
<dbReference type="EC" id="3.1.3.27" evidence="1"/>
<evidence type="ECO:0000313" key="5">
    <source>
        <dbReference type="Proteomes" id="UP000436016"/>
    </source>
</evidence>